<evidence type="ECO:0000256" key="2">
    <source>
        <dbReference type="ARBA" id="ARBA00010792"/>
    </source>
</evidence>
<comment type="subcellular location">
    <subcellularLocation>
        <location evidence="1 7">Cell membrane</location>
        <topology evidence="1 7">Multi-pass membrane protein</topology>
    </subcellularLocation>
</comment>
<keyword evidence="10" id="KW-1185">Reference proteome</keyword>
<keyword evidence="4 7" id="KW-0812">Transmembrane</keyword>
<evidence type="ECO:0000313" key="9">
    <source>
        <dbReference type="EMBL" id="UOO91230.1"/>
    </source>
</evidence>
<dbReference type="InterPro" id="IPR032816">
    <property type="entry name" value="VTT_dom"/>
</dbReference>
<evidence type="ECO:0000256" key="3">
    <source>
        <dbReference type="ARBA" id="ARBA00022475"/>
    </source>
</evidence>
<reference evidence="9 10" key="1">
    <citation type="journal article" date="2022" name="Res Sq">
        <title>Evolution of multicellular longitudinally dividing oral cavity symbionts (Neisseriaceae).</title>
        <authorList>
            <person name="Nyongesa S."/>
            <person name="Weber P."/>
            <person name="Bernet E."/>
            <person name="Pullido F."/>
            <person name="Nieckarz M."/>
            <person name="Delaby M."/>
            <person name="Nieves C."/>
            <person name="Viehboeck T."/>
            <person name="Krause N."/>
            <person name="Rivera-Millot A."/>
            <person name="Nakamura A."/>
            <person name="Vischer N."/>
            <person name="VanNieuwenhze M."/>
            <person name="Brun Y."/>
            <person name="Cava F."/>
            <person name="Bulgheresi S."/>
            <person name="Veyrier F."/>
        </authorList>
    </citation>
    <scope>NUCLEOTIDE SEQUENCE [LARGE SCALE GENOMIC DNA]</scope>
    <source>
        <strain evidence="9 10">SN4</strain>
    </source>
</reference>
<gene>
    <name evidence="9" type="ORF">LVJ82_04765</name>
</gene>
<sequence length="205" mass="23085">MIALLEAFFTEYGYIAVFTVLVACGFGIPIPEDVTLVVGGIMSGLGHANVHVMVLVGIAGVLVGDGMMFAAGRIFGHRILRFRLVARVMTPKRYAQVQEKFEKYGNWVLFIARFLPGLRTPIFISAGISGKVSYLRFLLMDGFAALISVPVWVYLGDFGAENSEWLWHKVHQFQMVLFVFLGVVLLYVAYRWWNKRQKTKIAESN</sequence>
<keyword evidence="5 7" id="KW-1133">Transmembrane helix</keyword>
<name>A0ABY4E8J6_9NEIS</name>
<evidence type="ECO:0000259" key="8">
    <source>
        <dbReference type="Pfam" id="PF09335"/>
    </source>
</evidence>
<dbReference type="Proteomes" id="UP000832011">
    <property type="component" value="Chromosome"/>
</dbReference>
<dbReference type="PANTHER" id="PTHR30353:SF15">
    <property type="entry name" value="INNER MEMBRANE PROTEIN YABI"/>
    <property type="match status" value="1"/>
</dbReference>
<dbReference type="RefSeq" id="WP_058356264.1">
    <property type="nucleotide sequence ID" value="NZ_CABKVG010000008.1"/>
</dbReference>
<feature type="transmembrane region" description="Helical" evidence="7">
    <location>
        <begin position="175"/>
        <end position="193"/>
    </location>
</feature>
<dbReference type="Pfam" id="PF09335">
    <property type="entry name" value="VTT_dom"/>
    <property type="match status" value="1"/>
</dbReference>
<keyword evidence="3 7" id="KW-1003">Cell membrane</keyword>
<comment type="similarity">
    <text evidence="2 7">Belongs to the DedA family.</text>
</comment>
<feature type="transmembrane region" description="Helical" evidence="7">
    <location>
        <begin position="134"/>
        <end position="155"/>
    </location>
</feature>
<evidence type="ECO:0000256" key="5">
    <source>
        <dbReference type="ARBA" id="ARBA00022989"/>
    </source>
</evidence>
<feature type="domain" description="VTT" evidence="8">
    <location>
        <begin position="30"/>
        <end position="157"/>
    </location>
</feature>
<dbReference type="PANTHER" id="PTHR30353">
    <property type="entry name" value="INNER MEMBRANE PROTEIN DEDA-RELATED"/>
    <property type="match status" value="1"/>
</dbReference>
<evidence type="ECO:0000256" key="7">
    <source>
        <dbReference type="RuleBase" id="RU367016"/>
    </source>
</evidence>
<feature type="transmembrane region" description="Helical" evidence="7">
    <location>
        <begin position="12"/>
        <end position="30"/>
    </location>
</feature>
<proteinExistence type="inferred from homology"/>
<dbReference type="EMBL" id="CP091511">
    <property type="protein sequence ID" value="UOO91230.1"/>
    <property type="molecule type" value="Genomic_DNA"/>
</dbReference>
<keyword evidence="6 7" id="KW-0472">Membrane</keyword>
<evidence type="ECO:0000256" key="6">
    <source>
        <dbReference type="ARBA" id="ARBA00023136"/>
    </source>
</evidence>
<organism evidence="9 10">
    <name type="scientific">Vitreoscilla massiliensis</name>
    <dbReference type="NCBI Taxonomy" id="1689272"/>
    <lineage>
        <taxon>Bacteria</taxon>
        <taxon>Pseudomonadati</taxon>
        <taxon>Pseudomonadota</taxon>
        <taxon>Betaproteobacteria</taxon>
        <taxon>Neisseriales</taxon>
        <taxon>Neisseriaceae</taxon>
        <taxon>Vitreoscilla</taxon>
    </lineage>
</organism>
<feature type="transmembrane region" description="Helical" evidence="7">
    <location>
        <begin position="50"/>
        <end position="75"/>
    </location>
</feature>
<evidence type="ECO:0000256" key="4">
    <source>
        <dbReference type="ARBA" id="ARBA00022692"/>
    </source>
</evidence>
<evidence type="ECO:0000256" key="1">
    <source>
        <dbReference type="ARBA" id="ARBA00004651"/>
    </source>
</evidence>
<evidence type="ECO:0000313" key="10">
    <source>
        <dbReference type="Proteomes" id="UP000832011"/>
    </source>
</evidence>
<dbReference type="InterPro" id="IPR032818">
    <property type="entry name" value="DedA-like"/>
</dbReference>
<protein>
    <submittedName>
        <fullName evidence="9">DedA family protein</fullName>
    </submittedName>
</protein>
<accession>A0ABY4E8J6</accession>